<evidence type="ECO:0000313" key="2">
    <source>
        <dbReference type="EMBL" id="SVB30427.1"/>
    </source>
</evidence>
<proteinExistence type="predicted"/>
<evidence type="ECO:0000256" key="1">
    <source>
        <dbReference type="SAM" id="Phobius"/>
    </source>
</evidence>
<protein>
    <submittedName>
        <fullName evidence="2">Uncharacterized protein</fullName>
    </submittedName>
</protein>
<name>A0A382CYM9_9ZZZZ</name>
<dbReference type="EMBL" id="UINC01036447">
    <property type="protein sequence ID" value="SVB30427.1"/>
    <property type="molecule type" value="Genomic_DNA"/>
</dbReference>
<organism evidence="2">
    <name type="scientific">marine metagenome</name>
    <dbReference type="NCBI Taxonomy" id="408172"/>
    <lineage>
        <taxon>unclassified sequences</taxon>
        <taxon>metagenomes</taxon>
        <taxon>ecological metagenomes</taxon>
    </lineage>
</organism>
<keyword evidence="1" id="KW-1133">Transmembrane helix</keyword>
<feature type="transmembrane region" description="Helical" evidence="1">
    <location>
        <begin position="367"/>
        <end position="389"/>
    </location>
</feature>
<feature type="non-terminal residue" evidence="2">
    <location>
        <position position="1"/>
    </location>
</feature>
<reference evidence="2" key="1">
    <citation type="submission" date="2018-05" db="EMBL/GenBank/DDBJ databases">
        <authorList>
            <person name="Lanie J.A."/>
            <person name="Ng W.-L."/>
            <person name="Kazmierczak K.M."/>
            <person name="Andrzejewski T.M."/>
            <person name="Davidsen T.M."/>
            <person name="Wayne K.J."/>
            <person name="Tettelin H."/>
            <person name="Glass J.I."/>
            <person name="Rusch D."/>
            <person name="Podicherti R."/>
            <person name="Tsui H.-C.T."/>
            <person name="Winkler M.E."/>
        </authorList>
    </citation>
    <scope>NUCLEOTIDE SEQUENCE</scope>
</reference>
<feature type="non-terminal residue" evidence="2">
    <location>
        <position position="395"/>
    </location>
</feature>
<keyword evidence="1" id="KW-0812">Transmembrane</keyword>
<keyword evidence="1" id="KW-0472">Membrane</keyword>
<accession>A0A382CYM9</accession>
<gene>
    <name evidence="2" type="ORF">METZ01_LOCUS183281</name>
</gene>
<dbReference type="AlphaFoldDB" id="A0A382CYM9"/>
<sequence>VISCSKRLFLLLVVLQQFEALGCRFNVRDVGFVDLGSEPYHLYLFVGDAMPVAERESLQSIAVATFYDTNVKPELVALGQARQTAAKGFIPSGFTGQTPMAVLVSPGQKETLAVSLAKEGLPILQTAWDALELLVDSPRRNAVLKQVFDRYGVVLIIEGSDAAENRRIRSMADAVVSRITAAMPGLEKEIQRPPVVEVISAADYGAERAFLWSLGVQGGSSSPQVVILYGRGRMIGPVLRGERLSQSSVSAILTTIGLNCECGLDRKWMQGVMVPLKWDRNRKQEIAKQLGFNPESPEIRIEMSQIIAKGGPGQGTNRSKIVGDTLDELLTGYRTGNLRVNNPSEPSAKQLDQEFERDKSLAPGFSMSGWITLAGITILIVGGLIVLGAHRRESH</sequence>